<dbReference type="AlphaFoldDB" id="A0A162MV79"/>
<proteinExistence type="predicted"/>
<dbReference type="InterPro" id="IPR036412">
    <property type="entry name" value="HAD-like_sf"/>
</dbReference>
<protein>
    <recommendedName>
        <fullName evidence="3">ATPase P</fullName>
    </recommendedName>
</protein>
<dbReference type="SUPFAM" id="SSF56784">
    <property type="entry name" value="HAD-like"/>
    <property type="match status" value="1"/>
</dbReference>
<gene>
    <name evidence="1" type="ORF">ATZ99_04420</name>
</gene>
<dbReference type="STRING" id="520767.ATZ99_04420"/>
<comment type="caution">
    <text evidence="1">The sequence shown here is derived from an EMBL/GenBank/DDBJ whole genome shotgun (WGS) entry which is preliminary data.</text>
</comment>
<evidence type="ECO:0000313" key="2">
    <source>
        <dbReference type="Proteomes" id="UP000075737"/>
    </source>
</evidence>
<reference evidence="1 2" key="1">
    <citation type="submission" date="2015-12" db="EMBL/GenBank/DDBJ databases">
        <title>Draft genome of Thermovenabulum gondwanense isolated from a red thermophilic microbial mat colonisisng an outflow channel of a bore well.</title>
        <authorList>
            <person name="Patel B.K."/>
        </authorList>
    </citation>
    <scope>NUCLEOTIDE SEQUENCE [LARGE SCALE GENOMIC DNA]</scope>
    <source>
        <strain evidence="1 2">R270</strain>
    </source>
</reference>
<dbReference type="Proteomes" id="UP000075737">
    <property type="component" value="Unassembled WGS sequence"/>
</dbReference>
<dbReference type="Gene3D" id="3.40.50.1000">
    <property type="entry name" value="HAD superfamily/HAD-like"/>
    <property type="match status" value="1"/>
</dbReference>
<accession>A0A162MV79</accession>
<dbReference type="EMBL" id="LOHZ01000020">
    <property type="protein sequence ID" value="KYO67802.1"/>
    <property type="molecule type" value="Genomic_DNA"/>
</dbReference>
<evidence type="ECO:0008006" key="3">
    <source>
        <dbReference type="Google" id="ProtNLM"/>
    </source>
</evidence>
<dbReference type="PATRIC" id="fig|520767.4.peg.452"/>
<keyword evidence="2" id="KW-1185">Reference proteome</keyword>
<evidence type="ECO:0000313" key="1">
    <source>
        <dbReference type="EMBL" id="KYO67802.1"/>
    </source>
</evidence>
<name>A0A162MV79_9FIRM</name>
<sequence>MLEVEIPGETTLNLKYLVLDYNGTLAEDGKCSKKVKELVKKLSEKMEVFILTADTYGTASEELKDIPVKFYKVDPIDGGEDKKNFVEKLGAEFVACIGNGKNDVKMIKTARLSIAVIGREGAYRESIINAQIVVFSPEDALNLLLNPKRLIATLRK</sequence>
<dbReference type="OrthoDB" id="159409at2"/>
<dbReference type="RefSeq" id="WP_068747617.1">
    <property type="nucleotide sequence ID" value="NZ_LOHZ01000020.1"/>
</dbReference>
<dbReference type="InterPro" id="IPR023214">
    <property type="entry name" value="HAD_sf"/>
</dbReference>
<organism evidence="1 2">
    <name type="scientific">Thermovenabulum gondwanense</name>
    <dbReference type="NCBI Taxonomy" id="520767"/>
    <lineage>
        <taxon>Bacteria</taxon>
        <taxon>Bacillati</taxon>
        <taxon>Bacillota</taxon>
        <taxon>Clostridia</taxon>
        <taxon>Thermosediminibacterales</taxon>
        <taxon>Thermosediminibacteraceae</taxon>
        <taxon>Thermovenabulum</taxon>
    </lineage>
</organism>